<evidence type="ECO:0000313" key="2">
    <source>
        <dbReference type="EMBL" id="MFD1613049.1"/>
    </source>
</evidence>
<gene>
    <name evidence="2" type="ORF">ACFSCW_14685</name>
</gene>
<dbReference type="PANTHER" id="PTHR43798">
    <property type="entry name" value="MONOACYLGLYCEROL LIPASE"/>
    <property type="match status" value="1"/>
</dbReference>
<dbReference type="PRINTS" id="PR00111">
    <property type="entry name" value="ABHYDROLASE"/>
</dbReference>
<evidence type="ECO:0000313" key="3">
    <source>
        <dbReference type="Proteomes" id="UP001597115"/>
    </source>
</evidence>
<feature type="domain" description="AB hydrolase-1" evidence="1">
    <location>
        <begin position="18"/>
        <end position="241"/>
    </location>
</feature>
<reference evidence="3" key="1">
    <citation type="journal article" date="2019" name="Int. J. Syst. Evol. Microbiol.">
        <title>The Global Catalogue of Microorganisms (GCM) 10K type strain sequencing project: providing services to taxonomists for standard genome sequencing and annotation.</title>
        <authorList>
            <consortium name="The Broad Institute Genomics Platform"/>
            <consortium name="The Broad Institute Genome Sequencing Center for Infectious Disease"/>
            <person name="Wu L."/>
            <person name="Ma J."/>
        </authorList>
    </citation>
    <scope>NUCLEOTIDE SEQUENCE [LARGE SCALE GENOMIC DNA]</scope>
    <source>
        <strain evidence="3">CGMCC 1.16275</strain>
    </source>
</reference>
<keyword evidence="3" id="KW-1185">Reference proteome</keyword>
<dbReference type="InterPro" id="IPR029058">
    <property type="entry name" value="AB_hydrolase_fold"/>
</dbReference>
<dbReference type="Proteomes" id="UP001597115">
    <property type="component" value="Unassembled WGS sequence"/>
</dbReference>
<dbReference type="InterPro" id="IPR000073">
    <property type="entry name" value="AB_hydrolase_1"/>
</dbReference>
<evidence type="ECO:0000259" key="1">
    <source>
        <dbReference type="Pfam" id="PF12697"/>
    </source>
</evidence>
<sequence length="249" mass="25972">MTRNGLAFEQGGTDGPLLVLIHGLGATAGVWSAMLAEPRWRGRWIAPDLPGHGGSDHSGDYSVEAMATAVGALIEAERHGQPVTILGHSLGGLVAIALAGGGSPVRAAYGLGIKVDWTDEELQRFAGLAARPPKLFATEAEALAQHRRNCGLGEAPLDCPSLARGVAQQDGGWRAAMDMAAFAVERPLMAELIAAARCPVRLACGEGDAMISAERLRDFDPRAFAIAGAGHNAMVDAPGAIWDWLEQAP</sequence>
<dbReference type="SUPFAM" id="SSF53474">
    <property type="entry name" value="alpha/beta-Hydrolases"/>
    <property type="match status" value="1"/>
</dbReference>
<organism evidence="2 3">
    <name type="scientific">Sphingomonas tabacisoli</name>
    <dbReference type="NCBI Taxonomy" id="2249466"/>
    <lineage>
        <taxon>Bacteria</taxon>
        <taxon>Pseudomonadati</taxon>
        <taxon>Pseudomonadota</taxon>
        <taxon>Alphaproteobacteria</taxon>
        <taxon>Sphingomonadales</taxon>
        <taxon>Sphingomonadaceae</taxon>
        <taxon>Sphingomonas</taxon>
    </lineage>
</organism>
<comment type="caution">
    <text evidence="2">The sequence shown here is derived from an EMBL/GenBank/DDBJ whole genome shotgun (WGS) entry which is preliminary data.</text>
</comment>
<name>A0ABW4I4Y0_9SPHN</name>
<dbReference type="InterPro" id="IPR050266">
    <property type="entry name" value="AB_hydrolase_sf"/>
</dbReference>
<accession>A0ABW4I4Y0</accession>
<dbReference type="Pfam" id="PF12697">
    <property type="entry name" value="Abhydrolase_6"/>
    <property type="match status" value="1"/>
</dbReference>
<dbReference type="EMBL" id="JBHUDY010000002">
    <property type="protein sequence ID" value="MFD1613049.1"/>
    <property type="molecule type" value="Genomic_DNA"/>
</dbReference>
<dbReference type="RefSeq" id="WP_380890748.1">
    <property type="nucleotide sequence ID" value="NZ_JBHUDY010000002.1"/>
</dbReference>
<dbReference type="Gene3D" id="3.40.50.1820">
    <property type="entry name" value="alpha/beta hydrolase"/>
    <property type="match status" value="1"/>
</dbReference>
<keyword evidence="2" id="KW-0378">Hydrolase</keyword>
<dbReference type="GO" id="GO:0016787">
    <property type="term" value="F:hydrolase activity"/>
    <property type="evidence" value="ECO:0007669"/>
    <property type="project" value="UniProtKB-KW"/>
</dbReference>
<protein>
    <submittedName>
        <fullName evidence="2">Alpha/beta fold hydrolase</fullName>
    </submittedName>
</protein>
<proteinExistence type="predicted"/>